<dbReference type="InterPro" id="IPR003439">
    <property type="entry name" value="ABC_transporter-like_ATP-bd"/>
</dbReference>
<organism evidence="5 6">
    <name type="scientific">Candidatus Desulfosporosinus infrequens</name>
    <dbReference type="NCBI Taxonomy" id="2043169"/>
    <lineage>
        <taxon>Bacteria</taxon>
        <taxon>Bacillati</taxon>
        <taxon>Bacillota</taxon>
        <taxon>Clostridia</taxon>
        <taxon>Eubacteriales</taxon>
        <taxon>Desulfitobacteriaceae</taxon>
        <taxon>Desulfosporosinus</taxon>
    </lineage>
</organism>
<proteinExistence type="predicted"/>
<dbReference type="EMBL" id="OMOF01000568">
    <property type="protein sequence ID" value="SPF52744.1"/>
    <property type="molecule type" value="Genomic_DNA"/>
</dbReference>
<accession>A0A2U3LLM3</accession>
<dbReference type="GO" id="GO:0005886">
    <property type="term" value="C:plasma membrane"/>
    <property type="evidence" value="ECO:0007669"/>
    <property type="project" value="TreeGrafter"/>
</dbReference>
<gene>
    <name evidence="5" type="primary">livG</name>
    <name evidence="5" type="ORF">SBF1_610024</name>
</gene>
<dbReference type="PROSITE" id="PS50893">
    <property type="entry name" value="ABC_TRANSPORTER_2"/>
    <property type="match status" value="1"/>
</dbReference>
<keyword evidence="3 5" id="KW-0067">ATP-binding</keyword>
<dbReference type="InterPro" id="IPR027417">
    <property type="entry name" value="P-loop_NTPase"/>
</dbReference>
<dbReference type="InterPro" id="IPR051120">
    <property type="entry name" value="ABC_AA/LPS_Transport"/>
</dbReference>
<dbReference type="GO" id="GO:0042941">
    <property type="term" value="P:D-alanine transmembrane transport"/>
    <property type="evidence" value="ECO:0007669"/>
    <property type="project" value="TreeGrafter"/>
</dbReference>
<evidence type="ECO:0000256" key="2">
    <source>
        <dbReference type="ARBA" id="ARBA00022741"/>
    </source>
</evidence>
<dbReference type="Pfam" id="PF00005">
    <property type="entry name" value="ABC_tran"/>
    <property type="match status" value="1"/>
</dbReference>
<dbReference type="SUPFAM" id="SSF52540">
    <property type="entry name" value="P-loop containing nucleoside triphosphate hydrolases"/>
    <property type="match status" value="1"/>
</dbReference>
<dbReference type="GO" id="GO:1903805">
    <property type="term" value="P:L-valine import across plasma membrane"/>
    <property type="evidence" value="ECO:0007669"/>
    <property type="project" value="TreeGrafter"/>
</dbReference>
<evidence type="ECO:0000256" key="3">
    <source>
        <dbReference type="ARBA" id="ARBA00022840"/>
    </source>
</evidence>
<dbReference type="OrthoDB" id="9779136at2"/>
<dbReference type="InterPro" id="IPR017871">
    <property type="entry name" value="ABC_transporter-like_CS"/>
</dbReference>
<dbReference type="PANTHER" id="PTHR45772:SF7">
    <property type="entry name" value="AMINO ACID ABC TRANSPORTER ATP-BINDING PROTEIN"/>
    <property type="match status" value="1"/>
</dbReference>
<dbReference type="GO" id="GO:0016887">
    <property type="term" value="F:ATP hydrolysis activity"/>
    <property type="evidence" value="ECO:0007669"/>
    <property type="project" value="InterPro"/>
</dbReference>
<dbReference type="InterPro" id="IPR032823">
    <property type="entry name" value="BCA_ABC_TP_C"/>
</dbReference>
<dbReference type="GO" id="GO:0005524">
    <property type="term" value="F:ATP binding"/>
    <property type="evidence" value="ECO:0007669"/>
    <property type="project" value="UniProtKB-KW"/>
</dbReference>
<dbReference type="CDD" id="cd03219">
    <property type="entry name" value="ABC_Mj1267_LivG_branched"/>
    <property type="match status" value="1"/>
</dbReference>
<name>A0A2U3LLM3_9FIRM</name>
<dbReference type="GO" id="GO:0005304">
    <property type="term" value="F:L-valine transmembrane transporter activity"/>
    <property type="evidence" value="ECO:0007669"/>
    <property type="project" value="TreeGrafter"/>
</dbReference>
<dbReference type="GO" id="GO:0015808">
    <property type="term" value="P:L-alanine transport"/>
    <property type="evidence" value="ECO:0007669"/>
    <property type="project" value="TreeGrafter"/>
</dbReference>
<dbReference type="GO" id="GO:1903806">
    <property type="term" value="P:L-isoleucine import across plasma membrane"/>
    <property type="evidence" value="ECO:0007669"/>
    <property type="project" value="TreeGrafter"/>
</dbReference>
<dbReference type="Gene3D" id="3.40.50.300">
    <property type="entry name" value="P-loop containing nucleotide triphosphate hydrolases"/>
    <property type="match status" value="1"/>
</dbReference>
<dbReference type="Proteomes" id="UP000238916">
    <property type="component" value="Unassembled WGS sequence"/>
</dbReference>
<dbReference type="GO" id="GO:0015192">
    <property type="term" value="F:L-phenylalanine transmembrane transporter activity"/>
    <property type="evidence" value="ECO:0007669"/>
    <property type="project" value="TreeGrafter"/>
</dbReference>
<dbReference type="PROSITE" id="PS00211">
    <property type="entry name" value="ABC_TRANSPORTER_1"/>
    <property type="match status" value="1"/>
</dbReference>
<dbReference type="Pfam" id="PF12399">
    <property type="entry name" value="BCA_ABC_TP_C"/>
    <property type="match status" value="1"/>
</dbReference>
<protein>
    <submittedName>
        <fullName evidence="5">Leucine/isoleucine/valine transporter subunit ATP-binding component of ABC superfamily</fullName>
    </submittedName>
</protein>
<feature type="domain" description="ABC transporter" evidence="4">
    <location>
        <begin position="4"/>
        <end position="252"/>
    </location>
</feature>
<dbReference type="GO" id="GO:0015188">
    <property type="term" value="F:L-isoleucine transmembrane transporter activity"/>
    <property type="evidence" value="ECO:0007669"/>
    <property type="project" value="TreeGrafter"/>
</dbReference>
<dbReference type="FunFam" id="3.40.50.300:FF:000421">
    <property type="entry name" value="Branched-chain amino acid ABC transporter ATP-binding protein"/>
    <property type="match status" value="1"/>
</dbReference>
<reference evidence="6" key="1">
    <citation type="submission" date="2018-02" db="EMBL/GenBank/DDBJ databases">
        <authorList>
            <person name="Hausmann B."/>
        </authorList>
    </citation>
    <scope>NUCLEOTIDE SEQUENCE [LARGE SCALE GENOMIC DNA]</scope>
    <source>
        <strain evidence="6">Peat soil MAG SbF1</strain>
    </source>
</reference>
<keyword evidence="1" id="KW-0813">Transport</keyword>
<dbReference type="InterPro" id="IPR003593">
    <property type="entry name" value="AAA+_ATPase"/>
</dbReference>
<dbReference type="PANTHER" id="PTHR45772">
    <property type="entry name" value="CONSERVED COMPONENT OF ABC TRANSPORTER FOR NATURAL AMINO ACIDS-RELATED"/>
    <property type="match status" value="1"/>
</dbReference>
<evidence type="ECO:0000313" key="6">
    <source>
        <dbReference type="Proteomes" id="UP000238916"/>
    </source>
</evidence>
<dbReference type="AlphaFoldDB" id="A0A2U3LLM3"/>
<sequence length="256" mass="28442">MSILEVKKLTLRFGGLTAVSNLSFEIAENSITSLIGPNGAGKTSAFNCLTGFYKGSEGEILFQGQSIFRQKPHKITKLGMARTFQNLRLFKDMTVIENVMSGMHSRTSAGVLGAILRLPSQVQEERKIRKISAECLDFVGILDKQGRLARNLAYGDQRRVEWARALATQPKLLLLDEPAAGLNQDEKEQLVGLIRRIRKDLGITVLLIEHDMGLVMKVSEKIVVIDYGQKIAEGTAEEVKNNPRVIEAYLGKEDEE</sequence>
<keyword evidence="2" id="KW-0547">Nucleotide-binding</keyword>
<evidence type="ECO:0000313" key="5">
    <source>
        <dbReference type="EMBL" id="SPF52744.1"/>
    </source>
</evidence>
<evidence type="ECO:0000256" key="1">
    <source>
        <dbReference type="ARBA" id="ARBA00022448"/>
    </source>
</evidence>
<dbReference type="SMART" id="SM00382">
    <property type="entry name" value="AAA"/>
    <property type="match status" value="1"/>
</dbReference>
<evidence type="ECO:0000259" key="4">
    <source>
        <dbReference type="PROSITE" id="PS50893"/>
    </source>
</evidence>